<dbReference type="InterPro" id="IPR026870">
    <property type="entry name" value="Zinc_ribbon_dom"/>
</dbReference>
<name>A0A402A262_9CHLR</name>
<dbReference type="OrthoDB" id="164010at2"/>
<proteinExistence type="predicted"/>
<reference evidence="3" key="1">
    <citation type="submission" date="2018-12" db="EMBL/GenBank/DDBJ databases">
        <title>Tengunoibacter tsumagoiensis gen. nov., sp. nov., Dictyobacter kobayashii sp. nov., D. alpinus sp. nov., and D. joshuensis sp. nov. and description of Dictyobacteraceae fam. nov. within the order Ktedonobacterales isolated from Tengu-no-mugimeshi.</title>
        <authorList>
            <person name="Wang C.M."/>
            <person name="Zheng Y."/>
            <person name="Sakai Y."/>
            <person name="Toyoda A."/>
            <person name="Minakuchi Y."/>
            <person name="Abe K."/>
            <person name="Yokota A."/>
            <person name="Yabe S."/>
        </authorList>
    </citation>
    <scope>NUCLEOTIDE SEQUENCE [LARGE SCALE GENOMIC DNA]</scope>
    <source>
        <strain evidence="3">Uno3</strain>
    </source>
</reference>
<accession>A0A402A262</accession>
<comment type="caution">
    <text evidence="2">The sequence shown here is derived from an EMBL/GenBank/DDBJ whole genome shotgun (WGS) entry which is preliminary data.</text>
</comment>
<dbReference type="Proteomes" id="UP000287352">
    <property type="component" value="Unassembled WGS sequence"/>
</dbReference>
<dbReference type="EMBL" id="BIFR01000001">
    <property type="protein sequence ID" value="GCE13145.1"/>
    <property type="molecule type" value="Genomic_DNA"/>
</dbReference>
<evidence type="ECO:0000259" key="1">
    <source>
        <dbReference type="Pfam" id="PF13240"/>
    </source>
</evidence>
<organism evidence="2 3">
    <name type="scientific">Tengunoibacter tsumagoiensis</name>
    <dbReference type="NCBI Taxonomy" id="2014871"/>
    <lineage>
        <taxon>Bacteria</taxon>
        <taxon>Bacillati</taxon>
        <taxon>Chloroflexota</taxon>
        <taxon>Ktedonobacteria</taxon>
        <taxon>Ktedonobacterales</taxon>
        <taxon>Dictyobacteraceae</taxon>
        <taxon>Tengunoibacter</taxon>
    </lineage>
</organism>
<keyword evidence="3" id="KW-1185">Reference proteome</keyword>
<dbReference type="Pfam" id="PF13240">
    <property type="entry name" value="Zn_Ribbon_1"/>
    <property type="match status" value="1"/>
</dbReference>
<dbReference type="AlphaFoldDB" id="A0A402A262"/>
<sequence length="127" mass="14364">MQCPNCHTKYGEEDLYCRQCGTDLVERPSTGLAHRQNHLPSLLYNPQLPKGVAASVGAVALGFGIELLRRNLLTRLGMKPSRIARETLPALGTIKELMPQQRTIKLAKGYEMQETVMYIQRVIRRED</sequence>
<dbReference type="RefSeq" id="WP_126580699.1">
    <property type="nucleotide sequence ID" value="NZ_BIFR01000001.1"/>
</dbReference>
<evidence type="ECO:0000313" key="3">
    <source>
        <dbReference type="Proteomes" id="UP000287352"/>
    </source>
</evidence>
<feature type="domain" description="Zinc-ribbon" evidence="1">
    <location>
        <begin position="3"/>
        <end position="24"/>
    </location>
</feature>
<protein>
    <recommendedName>
        <fullName evidence="1">Zinc-ribbon domain-containing protein</fullName>
    </recommendedName>
</protein>
<gene>
    <name evidence="2" type="ORF">KTT_30040</name>
</gene>
<evidence type="ECO:0000313" key="2">
    <source>
        <dbReference type="EMBL" id="GCE13145.1"/>
    </source>
</evidence>